<keyword evidence="7 10" id="KW-0378">Hydrolase</keyword>
<protein>
    <recommendedName>
        <fullName evidence="10">Type I restriction enzyme endonuclease subunit</fullName>
        <shortName evidence="10">R protein</shortName>
        <ecNumber evidence="10">3.1.21.3</ecNumber>
    </recommendedName>
</protein>
<dbReference type="GO" id="GO:0009307">
    <property type="term" value="P:DNA restriction-modification system"/>
    <property type="evidence" value="ECO:0007669"/>
    <property type="project" value="UniProtKB-KW"/>
</dbReference>
<evidence type="ECO:0000313" key="14">
    <source>
        <dbReference type="Proteomes" id="UP000324358"/>
    </source>
</evidence>
<keyword evidence="14" id="KW-1185">Reference proteome</keyword>
<dbReference type="SMART" id="SM00487">
    <property type="entry name" value="DEXDc"/>
    <property type="match status" value="1"/>
</dbReference>
<dbReference type="RefSeq" id="WP_066252835.1">
    <property type="nucleotide sequence ID" value="NZ_VSKL01000002.1"/>
</dbReference>
<organism evidence="13 14">
    <name type="scientific">Bizionia algoritergicola</name>
    <dbReference type="NCBI Taxonomy" id="291187"/>
    <lineage>
        <taxon>Bacteria</taxon>
        <taxon>Pseudomonadati</taxon>
        <taxon>Bacteroidota</taxon>
        <taxon>Flavobacteriia</taxon>
        <taxon>Flavobacteriales</taxon>
        <taxon>Flavobacteriaceae</taxon>
        <taxon>Bizionia</taxon>
    </lineage>
</organism>
<dbReference type="PROSITE" id="PS51192">
    <property type="entry name" value="HELICASE_ATP_BIND_1"/>
    <property type="match status" value="1"/>
</dbReference>
<dbReference type="Pfam" id="PF22679">
    <property type="entry name" value="T1R_D3-like"/>
    <property type="match status" value="1"/>
</dbReference>
<comment type="function">
    <text evidence="10">Subunit R is required for both nuclease and ATPase activities, but not for modification.</text>
</comment>
<dbReference type="InterPro" id="IPR004473">
    <property type="entry name" value="Restrct_endonuc_typeI_HsdR"/>
</dbReference>
<comment type="similarity">
    <text evidence="2 10">Belongs to the HsdR family.</text>
</comment>
<evidence type="ECO:0000256" key="8">
    <source>
        <dbReference type="ARBA" id="ARBA00022840"/>
    </source>
</evidence>
<dbReference type="InterPro" id="IPR055180">
    <property type="entry name" value="HsdR_RecA-like_helicase_dom_2"/>
</dbReference>
<reference evidence="13 14" key="1">
    <citation type="submission" date="2019-08" db="EMBL/GenBank/DDBJ databases">
        <title>Genomes of Antarctic Bizionia species.</title>
        <authorList>
            <person name="Bowman J.P."/>
        </authorList>
    </citation>
    <scope>NUCLEOTIDE SEQUENCE [LARGE SCALE GENOMIC DNA]</scope>
    <source>
        <strain evidence="13 14">APA-1</strain>
    </source>
</reference>
<keyword evidence="9 10" id="KW-0238">DNA-binding</keyword>
<dbReference type="EC" id="3.1.21.3" evidence="10"/>
<dbReference type="PANTHER" id="PTHR30195">
    <property type="entry name" value="TYPE I SITE-SPECIFIC DEOXYRIBONUCLEASE PROTEIN SUBUNIT M AND R"/>
    <property type="match status" value="1"/>
</dbReference>
<dbReference type="InterPro" id="IPR051268">
    <property type="entry name" value="Type-I_R_enzyme_R_subunit"/>
</dbReference>
<accession>A0A5D0QWY0</accession>
<dbReference type="Gene3D" id="3.40.50.300">
    <property type="entry name" value="P-loop containing nucleotide triphosphate hydrolases"/>
    <property type="match status" value="2"/>
</dbReference>
<dbReference type="PANTHER" id="PTHR30195:SF15">
    <property type="entry name" value="TYPE I RESTRICTION ENZYME HINDI ENDONUCLEASE SUBUNIT"/>
    <property type="match status" value="1"/>
</dbReference>
<keyword evidence="4 10" id="KW-0547">Nucleotide-binding</keyword>
<dbReference type="InterPro" id="IPR007409">
    <property type="entry name" value="Restrct_endonuc_type1_HsdR_N"/>
</dbReference>
<evidence type="ECO:0000256" key="2">
    <source>
        <dbReference type="ARBA" id="ARBA00008598"/>
    </source>
</evidence>
<evidence type="ECO:0000256" key="9">
    <source>
        <dbReference type="ARBA" id="ARBA00023125"/>
    </source>
</evidence>
<dbReference type="Gene3D" id="3.90.1570.50">
    <property type="match status" value="1"/>
</dbReference>
<evidence type="ECO:0000256" key="7">
    <source>
        <dbReference type="ARBA" id="ARBA00022801"/>
    </source>
</evidence>
<dbReference type="Proteomes" id="UP000324358">
    <property type="component" value="Unassembled WGS sequence"/>
</dbReference>
<feature type="coiled-coil region" evidence="11">
    <location>
        <begin position="572"/>
        <end position="601"/>
    </location>
</feature>
<sequence>MSYEYSEDGLIELATQEVLEELGWSVVSAWKKESFGEKGLLGREDKSEVVLTRYLLQALKKLNPNHPELAYQQAVDRITQNVADQTLGSINKEKSDLLKNGVPVSYTNDEGELIKTKLSVFNFNKYKDNHFLAVRQLEVLGELYLRRPDVIGFVNGIPLVFFELKAHHQDLRHAYSDNLKDYKDTIPQVFHNNAFVILSNGMDAKVGTITSPYKYFLDWKRIEEAEEGEVSLDTMLRGTCDKKRLMDIFENFLLFDDSHGDVVKLMAKNHQYIGVNKVIGNVNNIEDLEGKLGVFWHTQGSGKSYSMVFLCEKIHRKLGGSYTFLIAVDRTELENQLYDTFSGVGVVNDKNVIAGKKKGMTGREHLRELLAENHRYVFTLIHKFSIVPKLESEYPLITNRKNVIVISDEAHRTQSGTYARNMRFHGLPNASYLGFTGTPIIKEEEELTKNIFGEYVSVYDFKRAIEDEATLPLRYLNRGEKLDITNPELDEKMADVFENEDLDDDQKKKLEYLFSRDYPVLTAQARLDAIAKDLVWHFNERGYQGKAMYVALDKPTAVRMYQLIMKYWPDYLQELETRIKNAEDQQEAQELRRKYNKVKETEVCVVVSSEQNEVDKFKKMNLDIEVHRRKIVERNLEKEFKDEENPFRLAIVCAMWITGFDAPCVSTVYLDKPIKGHTLMQTIARANRVYDDEKENGLIVDYGNVYKQLEHAYSIYGEGGKSGGKGKPTGSPVEPLKNVEVELKQAIQDVKAYLKELNFSLQELKDAKPMSKIAKIKDAVDSVCLNETTRTTFEMMARNVFRKYKALFPSDTLKKHVSDFNAIEAIYTALNQNVKAADVTQIIMDLQAIVSDSIIIQDSGVKEPQDDVYVDLSSLDFDKLRAAFAKTPRKNTLVFNLQNAIEQRLEQMLKENPLRIEFYDRYKEIIDVYNNGKNLEDTIKAFNNLNTFIQDLSFEEQRVVREELNDQETLAIFDLLKEGKELSTKELKAVKKVASKTLEALKSEKLKIDNWRDSRQIKAQVKSAIYDNLLYLPQDFYSDEEVGIKTANVYQHIYSNYYGGGKSVYAQAV</sequence>
<dbReference type="EMBL" id="VSKL01000002">
    <property type="protein sequence ID" value="TYB73226.1"/>
    <property type="molecule type" value="Genomic_DNA"/>
</dbReference>
<dbReference type="InterPro" id="IPR014001">
    <property type="entry name" value="Helicase_ATP-bd"/>
</dbReference>
<dbReference type="CDD" id="cd18800">
    <property type="entry name" value="SF2_C_EcoR124I-like"/>
    <property type="match status" value="1"/>
</dbReference>
<dbReference type="OrthoDB" id="9758243at2"/>
<evidence type="ECO:0000256" key="3">
    <source>
        <dbReference type="ARBA" id="ARBA00022722"/>
    </source>
</evidence>
<keyword evidence="6 13" id="KW-0255">Endonuclease</keyword>
<evidence type="ECO:0000256" key="4">
    <source>
        <dbReference type="ARBA" id="ARBA00022741"/>
    </source>
</evidence>
<dbReference type="GO" id="GO:0003677">
    <property type="term" value="F:DNA binding"/>
    <property type="evidence" value="ECO:0007669"/>
    <property type="project" value="UniProtKB-KW"/>
</dbReference>
<dbReference type="Pfam" id="PF18766">
    <property type="entry name" value="SWI2_SNF2"/>
    <property type="match status" value="1"/>
</dbReference>
<dbReference type="GO" id="GO:0009035">
    <property type="term" value="F:type I site-specific deoxyribonuclease activity"/>
    <property type="evidence" value="ECO:0007669"/>
    <property type="project" value="UniProtKB-EC"/>
</dbReference>
<dbReference type="CDD" id="cd22332">
    <property type="entry name" value="HsdR_N"/>
    <property type="match status" value="1"/>
</dbReference>
<keyword evidence="3" id="KW-0540">Nuclease</keyword>
<evidence type="ECO:0000256" key="6">
    <source>
        <dbReference type="ARBA" id="ARBA00022759"/>
    </source>
</evidence>
<evidence type="ECO:0000256" key="10">
    <source>
        <dbReference type="RuleBase" id="RU364115"/>
    </source>
</evidence>
<evidence type="ECO:0000256" key="1">
    <source>
        <dbReference type="ARBA" id="ARBA00000851"/>
    </source>
</evidence>
<dbReference type="InterPro" id="IPR040980">
    <property type="entry name" value="SWI2_SNF2"/>
</dbReference>
<dbReference type="Pfam" id="PF04313">
    <property type="entry name" value="HSDR_N"/>
    <property type="match status" value="1"/>
</dbReference>
<comment type="catalytic activity">
    <reaction evidence="1 10">
        <text>Endonucleolytic cleavage of DNA to give random double-stranded fragments with terminal 5'-phosphates, ATP is simultaneously hydrolyzed.</text>
        <dbReference type="EC" id="3.1.21.3"/>
    </reaction>
</comment>
<gene>
    <name evidence="13" type="ORF">ES675_06065</name>
</gene>
<evidence type="ECO:0000259" key="12">
    <source>
        <dbReference type="PROSITE" id="PS51192"/>
    </source>
</evidence>
<proteinExistence type="inferred from homology"/>
<name>A0A5D0QWY0_9FLAO</name>
<keyword evidence="11" id="KW-0175">Coiled coil</keyword>
<comment type="caution">
    <text evidence="13">The sequence shown here is derived from an EMBL/GenBank/DDBJ whole genome shotgun (WGS) entry which is preliminary data.</text>
</comment>
<evidence type="ECO:0000256" key="5">
    <source>
        <dbReference type="ARBA" id="ARBA00022747"/>
    </source>
</evidence>
<keyword evidence="8 10" id="KW-0067">ATP-binding</keyword>
<feature type="domain" description="Helicase ATP-binding" evidence="12">
    <location>
        <begin position="284"/>
        <end position="457"/>
    </location>
</feature>
<evidence type="ECO:0000313" key="13">
    <source>
        <dbReference type="EMBL" id="TYB73226.1"/>
    </source>
</evidence>
<dbReference type="SUPFAM" id="SSF52540">
    <property type="entry name" value="P-loop containing nucleoside triphosphate hydrolases"/>
    <property type="match status" value="1"/>
</dbReference>
<evidence type="ECO:0000256" key="11">
    <source>
        <dbReference type="SAM" id="Coils"/>
    </source>
</evidence>
<keyword evidence="5 10" id="KW-0680">Restriction system</keyword>
<dbReference type="AlphaFoldDB" id="A0A5D0QWY0"/>
<dbReference type="NCBIfam" id="TIGR00348">
    <property type="entry name" value="hsdR"/>
    <property type="match status" value="1"/>
</dbReference>
<dbReference type="GO" id="GO:0005524">
    <property type="term" value="F:ATP binding"/>
    <property type="evidence" value="ECO:0007669"/>
    <property type="project" value="UniProtKB-KW"/>
</dbReference>
<dbReference type="InterPro" id="IPR027417">
    <property type="entry name" value="P-loop_NTPase"/>
</dbReference>
<comment type="subunit">
    <text evidence="10">The type I restriction/modification system is composed of three polypeptides R, M and S.</text>
</comment>